<dbReference type="SUPFAM" id="SSF103481">
    <property type="entry name" value="Multidrug resistance efflux transporter EmrE"/>
    <property type="match status" value="1"/>
</dbReference>
<keyword evidence="3" id="KW-1185">Reference proteome</keyword>
<dbReference type="InterPro" id="IPR037185">
    <property type="entry name" value="EmrE-like"/>
</dbReference>
<gene>
    <name evidence="2" type="ORF">GJ688_13770</name>
</gene>
<protein>
    <recommendedName>
        <fullName evidence="4">EamA domain-containing protein</fullName>
    </recommendedName>
</protein>
<comment type="caution">
    <text evidence="2">The sequence shown here is derived from an EMBL/GenBank/DDBJ whole genome shotgun (WGS) entry which is preliminary data.</text>
</comment>
<dbReference type="AlphaFoldDB" id="A0A6I3SMB4"/>
<dbReference type="EMBL" id="WNKU01000018">
    <property type="protein sequence ID" value="MTV50039.1"/>
    <property type="molecule type" value="Genomic_DNA"/>
</dbReference>
<keyword evidence="1" id="KW-0812">Transmembrane</keyword>
<evidence type="ECO:0000313" key="2">
    <source>
        <dbReference type="EMBL" id="MTV50039.1"/>
    </source>
</evidence>
<evidence type="ECO:0000313" key="3">
    <source>
        <dbReference type="Proteomes" id="UP000430670"/>
    </source>
</evidence>
<keyword evidence="1" id="KW-1133">Transmembrane helix</keyword>
<reference evidence="2 3" key="1">
    <citation type="submission" date="2019-11" db="EMBL/GenBank/DDBJ databases">
        <title>Whole-genome sequence of a the green, strictly anaerobic photosynthetic bacterium Heliobacillus mobilis DSM 6151.</title>
        <authorList>
            <person name="Kyndt J.A."/>
            <person name="Meyer T.E."/>
        </authorList>
    </citation>
    <scope>NUCLEOTIDE SEQUENCE [LARGE SCALE GENOMIC DNA]</scope>
    <source>
        <strain evidence="2 3">DSM 6151</strain>
    </source>
</reference>
<name>A0A6I3SMB4_HELMO</name>
<proteinExistence type="predicted"/>
<dbReference type="RefSeq" id="WP_155477130.1">
    <property type="nucleotide sequence ID" value="NZ_WNKU01000018.1"/>
</dbReference>
<feature type="transmembrane region" description="Helical" evidence="1">
    <location>
        <begin position="42"/>
        <end position="62"/>
    </location>
</feature>
<accession>A0A6I3SMB4</accession>
<sequence>MSLKAWLLLLLNISLILAGQTLIRLELDRMGGFEFSNLLKAATSPGILGGVVLLTLALPVWFKLLTMVPFSTAFPAQGLIHFLGIIVGWLVFSEYVPTVRWIGGLFLMVGAYLVSLQ</sequence>
<dbReference type="Proteomes" id="UP000430670">
    <property type="component" value="Unassembled WGS sequence"/>
</dbReference>
<evidence type="ECO:0008006" key="4">
    <source>
        <dbReference type="Google" id="ProtNLM"/>
    </source>
</evidence>
<feature type="transmembrane region" description="Helical" evidence="1">
    <location>
        <begin position="98"/>
        <end position="116"/>
    </location>
</feature>
<evidence type="ECO:0000256" key="1">
    <source>
        <dbReference type="SAM" id="Phobius"/>
    </source>
</evidence>
<dbReference type="Gene3D" id="1.10.3730.20">
    <property type="match status" value="1"/>
</dbReference>
<dbReference type="OrthoDB" id="5148831at2"/>
<organism evidence="2 3">
    <name type="scientific">Heliobacterium mobile</name>
    <name type="common">Heliobacillus mobilis</name>
    <dbReference type="NCBI Taxonomy" id="28064"/>
    <lineage>
        <taxon>Bacteria</taxon>
        <taxon>Bacillati</taxon>
        <taxon>Bacillota</taxon>
        <taxon>Clostridia</taxon>
        <taxon>Eubacteriales</taxon>
        <taxon>Heliobacteriaceae</taxon>
        <taxon>Heliobacterium</taxon>
    </lineage>
</organism>
<keyword evidence="1" id="KW-0472">Membrane</keyword>
<feature type="transmembrane region" description="Helical" evidence="1">
    <location>
        <begin position="74"/>
        <end position="92"/>
    </location>
</feature>